<dbReference type="RefSeq" id="WP_347980271.1">
    <property type="nucleotide sequence ID" value="NZ_CP154878.1"/>
</dbReference>
<dbReference type="KEGG" id="lalo:ABC765_08810"/>
<reference evidence="2" key="1">
    <citation type="submission" date="2024-04" db="EMBL/GenBank/DDBJ databases">
        <title>Limosilactobacillus allomucosae sp. nov., a novel species isolated from wild boar faecal samples as a potential probiotics for domestic pigs.</title>
        <authorList>
            <person name="Chen B."/>
        </authorList>
    </citation>
    <scope>NUCLEOTIDE SEQUENCE</scope>
    <source>
        <strain evidence="2">WILCCON 0051</strain>
    </source>
</reference>
<dbReference type="InterPro" id="IPR003593">
    <property type="entry name" value="AAA+_ATPase"/>
</dbReference>
<dbReference type="SMART" id="SM00382">
    <property type="entry name" value="AAA"/>
    <property type="match status" value="1"/>
</dbReference>
<dbReference type="InterPro" id="IPR003959">
    <property type="entry name" value="ATPase_AAA_core"/>
</dbReference>
<evidence type="ECO:0000313" key="2">
    <source>
        <dbReference type="EMBL" id="XBG95153.1"/>
    </source>
</evidence>
<dbReference type="SUPFAM" id="SSF52540">
    <property type="entry name" value="P-loop containing nucleoside triphosphate hydrolases"/>
    <property type="match status" value="1"/>
</dbReference>
<keyword evidence="2" id="KW-0547">Nucleotide-binding</keyword>
<feature type="domain" description="AAA+ ATPase" evidence="1">
    <location>
        <begin position="43"/>
        <end position="367"/>
    </location>
</feature>
<dbReference type="Pfam" id="PF13304">
    <property type="entry name" value="AAA_21"/>
    <property type="match status" value="2"/>
</dbReference>
<dbReference type="Gene3D" id="3.40.50.300">
    <property type="entry name" value="P-loop containing nucleotide triphosphate hydrolases"/>
    <property type="match status" value="1"/>
</dbReference>
<dbReference type="EMBL" id="CP154878">
    <property type="protein sequence ID" value="XBG95153.1"/>
    <property type="molecule type" value="Genomic_DNA"/>
</dbReference>
<protein>
    <submittedName>
        <fullName evidence="2">ATP-binding protein</fullName>
    </submittedName>
</protein>
<dbReference type="GO" id="GO:0016887">
    <property type="term" value="F:ATP hydrolysis activity"/>
    <property type="evidence" value="ECO:0007669"/>
    <property type="project" value="InterPro"/>
</dbReference>
<dbReference type="PANTHER" id="PTHR40396">
    <property type="entry name" value="ATPASE-LIKE PROTEIN"/>
    <property type="match status" value="1"/>
</dbReference>
<sequence>MLIDFKMKNFASFKEEMILSAETGAYLKSYRETNTFEFKNLKLLKNLLIFGPNGAGKTWVINGLLTMKKIVLNGGGENSASRLAFTPFALDEDSRNEDTSFTIDLLIDSVQYQYRFDYNARAVTYESLDIIKRNKTINYFKRQDQNLLNVPDQLKAYIKNMRINGLFLYIAQQFNDIHAMRIFKWFYNDLYAINNSGIVPAKLVELMKNQILKDEMVAFLRNADFNIIDIRVRDIPTPNLQDIPEQLQPLFKDAQKTVPQLFTVHKKYNGAGQVVGDEEFSLSQESLGTIRIFKIVLYIIYSQVNGSHKTILIDEFDDSLHNELSQSLVRIFNSKQNLNQFILTTHNIQLMDLKVRIDQIYLAEKDFHGISTLNSIFDFNDPRTKGRLDIHFAKRYIEGRYGAVPIVDTEELLKTLARVDGIVGEQYVKNEEKDKTTF</sequence>
<name>A0AAU7C200_9LACO</name>
<evidence type="ECO:0000259" key="1">
    <source>
        <dbReference type="SMART" id="SM00382"/>
    </source>
</evidence>
<dbReference type="AlphaFoldDB" id="A0AAU7C200"/>
<gene>
    <name evidence="2" type="ORF">ABC765_08810</name>
</gene>
<dbReference type="GO" id="GO:0005524">
    <property type="term" value="F:ATP binding"/>
    <property type="evidence" value="ECO:0007669"/>
    <property type="project" value="UniProtKB-KW"/>
</dbReference>
<keyword evidence="2" id="KW-0067">ATP-binding</keyword>
<dbReference type="PANTHER" id="PTHR40396:SF1">
    <property type="entry name" value="ATPASE AAA-TYPE CORE DOMAIN-CONTAINING PROTEIN"/>
    <property type="match status" value="1"/>
</dbReference>
<accession>A0AAU7C200</accession>
<organism evidence="2">
    <name type="scientific">Limosilactobacillus allomucosae</name>
    <dbReference type="NCBI Taxonomy" id="3142938"/>
    <lineage>
        <taxon>Bacteria</taxon>
        <taxon>Bacillati</taxon>
        <taxon>Bacillota</taxon>
        <taxon>Bacilli</taxon>
        <taxon>Lactobacillales</taxon>
        <taxon>Lactobacillaceae</taxon>
        <taxon>Limosilactobacillus</taxon>
    </lineage>
</organism>
<proteinExistence type="predicted"/>
<dbReference type="InterPro" id="IPR027417">
    <property type="entry name" value="P-loop_NTPase"/>
</dbReference>